<dbReference type="EMBL" id="GEDC01023756">
    <property type="protein sequence ID" value="JAS13542.1"/>
    <property type="molecule type" value="Transcribed_RNA"/>
</dbReference>
<evidence type="ECO:0000313" key="3">
    <source>
        <dbReference type="EMBL" id="JAS07057.1"/>
    </source>
</evidence>
<evidence type="ECO:0000259" key="2">
    <source>
        <dbReference type="Pfam" id="PF07978"/>
    </source>
</evidence>
<name>A0A1B6CJG4_9HEMI</name>
<dbReference type="EMBL" id="GEDC01001475">
    <property type="protein sequence ID" value="JAS35823.1"/>
    <property type="molecule type" value="Transcribed_RNA"/>
</dbReference>
<gene>
    <name evidence="6" type="ORF">g.23497</name>
    <name evidence="4" type="ORF">g.23500</name>
    <name evidence="3" type="ORF">g.23501</name>
    <name evidence="7" type="ORF">g.23502</name>
    <name evidence="5" type="ORF">g.23503</name>
</gene>
<dbReference type="PANTHER" id="PTHR21017:SF17">
    <property type="entry name" value="PROTEIN NIPSNAP"/>
    <property type="match status" value="1"/>
</dbReference>
<reference evidence="4" key="1">
    <citation type="submission" date="2015-12" db="EMBL/GenBank/DDBJ databases">
        <title>De novo transcriptome assembly of four potential Pierce s Disease insect vectors from Arizona vineyards.</title>
        <authorList>
            <person name="Tassone E.E."/>
        </authorList>
    </citation>
    <scope>NUCLEOTIDE SEQUENCE</scope>
</reference>
<dbReference type="InterPro" id="IPR012577">
    <property type="entry name" value="NIPSNAP"/>
</dbReference>
<dbReference type="GO" id="GO:0000423">
    <property type="term" value="P:mitophagy"/>
    <property type="evidence" value="ECO:0007669"/>
    <property type="project" value="UniProtKB-ARBA"/>
</dbReference>
<evidence type="ECO:0000256" key="1">
    <source>
        <dbReference type="ARBA" id="ARBA00005291"/>
    </source>
</evidence>
<dbReference type="EMBL" id="GEDC01004970">
    <property type="protein sequence ID" value="JAS32328.1"/>
    <property type="molecule type" value="Transcribed_RNA"/>
</dbReference>
<evidence type="ECO:0000313" key="7">
    <source>
        <dbReference type="EMBL" id="JAS35823.1"/>
    </source>
</evidence>
<organism evidence="4">
    <name type="scientific">Clastoptera arizonana</name>
    <name type="common">Arizona spittle bug</name>
    <dbReference type="NCBI Taxonomy" id="38151"/>
    <lineage>
        <taxon>Eukaryota</taxon>
        <taxon>Metazoa</taxon>
        <taxon>Ecdysozoa</taxon>
        <taxon>Arthropoda</taxon>
        <taxon>Hexapoda</taxon>
        <taxon>Insecta</taxon>
        <taxon>Pterygota</taxon>
        <taxon>Neoptera</taxon>
        <taxon>Paraneoptera</taxon>
        <taxon>Hemiptera</taxon>
        <taxon>Auchenorrhyncha</taxon>
        <taxon>Cercopoidea</taxon>
        <taxon>Clastopteridae</taxon>
        <taxon>Clastoptera</taxon>
    </lineage>
</organism>
<dbReference type="Pfam" id="PF07978">
    <property type="entry name" value="NIPSNAP"/>
    <property type="match status" value="2"/>
</dbReference>
<dbReference type="Gene3D" id="3.30.70.100">
    <property type="match status" value="2"/>
</dbReference>
<dbReference type="InterPro" id="IPR051557">
    <property type="entry name" value="NipSnap_domain"/>
</dbReference>
<comment type="similarity">
    <text evidence="1">Belongs to the NipSnap family.</text>
</comment>
<accession>A0A1B6CJG4</accession>
<dbReference type="EMBL" id="GEDC01019150">
    <property type="protein sequence ID" value="JAS18148.1"/>
    <property type="molecule type" value="Transcribed_RNA"/>
</dbReference>
<dbReference type="SUPFAM" id="SSF54909">
    <property type="entry name" value="Dimeric alpha+beta barrel"/>
    <property type="match status" value="2"/>
</dbReference>
<feature type="domain" description="NIPSNAP" evidence="2">
    <location>
        <begin position="72"/>
        <end position="154"/>
    </location>
</feature>
<feature type="domain" description="NIPSNAP" evidence="2">
    <location>
        <begin position="186"/>
        <end position="283"/>
    </location>
</feature>
<dbReference type="FunFam" id="3.30.70.100:FF:000046">
    <property type="entry name" value="Nipsnap, isoform F"/>
    <property type="match status" value="1"/>
</dbReference>
<dbReference type="FunFam" id="3.30.70.100:FF:000003">
    <property type="entry name" value="Protein NipSnap homolog 2"/>
    <property type="match status" value="1"/>
</dbReference>
<dbReference type="PANTHER" id="PTHR21017">
    <property type="entry name" value="NIPSNAP-RELATED"/>
    <property type="match status" value="1"/>
</dbReference>
<dbReference type="GO" id="GO:0005739">
    <property type="term" value="C:mitochondrion"/>
    <property type="evidence" value="ECO:0007669"/>
    <property type="project" value="TreeGrafter"/>
</dbReference>
<protein>
    <recommendedName>
        <fullName evidence="2">NIPSNAP domain-containing protein</fullName>
    </recommendedName>
</protein>
<proteinExistence type="inferred from homology"/>
<evidence type="ECO:0000313" key="5">
    <source>
        <dbReference type="EMBL" id="JAS18148.1"/>
    </source>
</evidence>
<dbReference type="InterPro" id="IPR011008">
    <property type="entry name" value="Dimeric_a/b-barrel"/>
</dbReference>
<evidence type="ECO:0000313" key="6">
    <source>
        <dbReference type="EMBL" id="JAS32328.1"/>
    </source>
</evidence>
<dbReference type="EMBL" id="GEDC01030241">
    <property type="protein sequence ID" value="JAS07057.1"/>
    <property type="molecule type" value="Transcribed_RNA"/>
</dbReference>
<evidence type="ECO:0000313" key="4">
    <source>
        <dbReference type="EMBL" id="JAS13542.1"/>
    </source>
</evidence>
<dbReference type="AlphaFoldDB" id="A0A1B6CJG4"/>
<sequence>MALNFTFNKILLKHFSPKCLSVLNHHLLQRSLSISPTIYDSNEGWLSKLLVRKIEPTKESHSRMLSDKEIIYELQTHNIRPDSSSKYLKNYEESVNIIHSQQNELSCDLVASWTVQVGDLDQALHLWRYTGGFASIDKCSQVLSKDKSYQQLLAERGGYLRSRHLQYLLAFSYWPSIEARKGKNLYEIRSYSLKPGTMIEWGNNWARAINYRRNNDEPFAAFFSQIGRLYNVHHIWCYSSLQARKETRESAWRSPGWDECVAYTVPLIREMHSRILLPTKFSPTQ</sequence>